<feature type="compositionally biased region" description="Basic and acidic residues" evidence="1">
    <location>
        <begin position="213"/>
        <end position="223"/>
    </location>
</feature>
<reference evidence="3" key="1">
    <citation type="submission" date="2019-10" db="EMBL/GenBank/DDBJ databases">
        <title>Bird 10,000 Genomes (B10K) Project - Family phase.</title>
        <authorList>
            <person name="Zhang G."/>
        </authorList>
    </citation>
    <scope>NUCLEOTIDE SEQUENCE</scope>
    <source>
        <strain evidence="3">B10K-DU-002-53</strain>
        <tissue evidence="3">Muscle</tissue>
    </source>
</reference>
<dbReference type="EMBL" id="WEKX01017053">
    <property type="protein sequence ID" value="NWI92563.1"/>
    <property type="molecule type" value="Genomic_DNA"/>
</dbReference>
<evidence type="ECO:0000256" key="1">
    <source>
        <dbReference type="SAM" id="MobiDB-lite"/>
    </source>
</evidence>
<dbReference type="GO" id="GO:0030018">
    <property type="term" value="C:Z disc"/>
    <property type="evidence" value="ECO:0007669"/>
    <property type="project" value="TreeGrafter"/>
</dbReference>
<sequence length="1449" mass="160907">TMQGNKKHTEGHSDSSSIGSLLDDTDREVSSLTDRAFKSLCVAELEDSYNEPELAISPDFALQLSAKIHSGTLNHDIKKSNVCDKLTARNNDHAIWASTFQQLPKCASEEKRIAKNNTFAMERKMLNLPVPGPRNNKHLSKVSSLIKTFDKTADQGSGSSLIANKQPIKNSFRKHKINHGNDIACRDDTDVLSIHKELPEFSEASQGSHCLSGRHESQKRPNKVDLSYGGSDGYYPVLIEMSKVAKSNFSRSSKNTLKDRNCQVNEPAKKGNFLHSENSAFESWNVHHKKLTEKEEFVDIKMKKESLAYLEETPFVKGSHTCEHKLSTVTTTVAKKQEKDFQIKPTPPEAAFPLPAVYVPHGSLPSEAKFPAGPQATLTEEGSPSPQLGNTCPPWRRQRATEGAAERRQAAKEKFTDRHKMCSLSEKATDAEPGLDVPPLAKQVNSPGTISPSFNITELLTPVIPPKQEMDIVETELIPLTPPPTESTVSTDHGESTLDDYRSWDSYKLTASSLLFNLKDVRKRVKSIYTPSPLLRALEEKNKTRENIQESTKASLSTLYEKSKKKITEKDELSDIASILSGSGHEKDSKTDITGHFTDNYLTLRSPQTTADLSFYQTGESFQQDNSKHEDLVKNTRDNENFPLLRDESNESDSGKHPQYPAQRPFSRDNVDTTAEQPMQNHSVQGEENERKAAIQNENFAFKTPVKLSPVQDVPHRDTQTNAVVPGCETQGKRSTSSSEQSFVSTVEQPLQEEPLLQVPLVQKPCLQESQRTESEMGANCTKKHKEKGKESGEDELPYCAYISPSVSAAEKRDKKVTGNDQRSLVNEKLGREEREEVNSTNSASDSIRDMSIPRSEEQQTPPSSSSTKPRLFKIKDNTFRSPQVIRAVKLPLFRSFSLDDTVSSSYKEMECRLMPPALYNKQHQNLLHVQEAGWSASRHRGQQNVMDGANDREKEANEPESTSATLDPSHLEGAERFSLGKLMEEEKKTFILLTKVGKMNEESVCKSKEKPQTTKARHSLTQPIIVLENDQTQNNPSYPAERKTHYFKNHHLSNRKGGSCAKKIITREAISPVPGSISEDHTYTSVSNDTLEDILHTEDAPVLLDNLTCSAVTSPRSGSTIPSLAASSLSDKLTISGLRETDDVLNPALLNMALKRQAYMPAEEIPDSAQKNLLSNASEARRLESRGLGERPTGKPPTVPPKTEKALRRAKKLANRRKKMQEQQKKYQTEQTDAVGREPSHSGQVIASDSPLGYSPLHPRLTPTESITGRSSVVPAVSPSPSSTQRKLLQDPDSGQYYVVDLPAETNLKTFYDPETGKYVQVSVPSLEHNLNQSTSSEIRNSPYASYPRVFPLPASSVAVLKSPSHLSEPTWSMPTVPEPAELLEDGQQDCRCTESVDTQPYIEPASYSYSQDAEETEVHLGKDVRPTPNTGMVAFTDLNDFAAEGVS</sequence>
<feature type="region of interest" description="Disordered" evidence="1">
    <location>
        <begin position="769"/>
        <end position="794"/>
    </location>
</feature>
<feature type="region of interest" description="Disordered" evidence="1">
    <location>
        <begin position="810"/>
        <end position="876"/>
    </location>
</feature>
<feature type="region of interest" description="Disordered" evidence="1">
    <location>
        <begin position="1184"/>
        <end position="1290"/>
    </location>
</feature>
<dbReference type="Pfam" id="PF15232">
    <property type="entry name" value="DUF4585"/>
    <property type="match status" value="1"/>
</dbReference>
<feature type="compositionally biased region" description="Polar residues" evidence="1">
    <location>
        <begin position="376"/>
        <end position="390"/>
    </location>
</feature>
<dbReference type="PANTHER" id="PTHR33775:SF2">
    <property type="entry name" value="CARDIAC-ENRICHED FHL2-INTERACTING PROTEIN"/>
    <property type="match status" value="1"/>
</dbReference>
<feature type="compositionally biased region" description="Basic and acidic residues" evidence="1">
    <location>
        <begin position="1184"/>
        <end position="1194"/>
    </location>
</feature>
<feature type="non-terminal residue" evidence="3">
    <location>
        <position position="1"/>
    </location>
</feature>
<accession>A0A851FJX8</accession>
<keyword evidence="4" id="KW-1185">Reference proteome</keyword>
<feature type="compositionally biased region" description="Basic and acidic residues" evidence="1">
    <location>
        <begin position="626"/>
        <end position="656"/>
    </location>
</feature>
<dbReference type="InterPro" id="IPR027838">
    <property type="entry name" value="DUF4585"/>
</dbReference>
<comment type="caution">
    <text evidence="3">The sequence shown here is derived from an EMBL/GenBank/DDBJ whole genome shotgun (WGS) entry which is preliminary data.</text>
</comment>
<dbReference type="GO" id="GO:0070886">
    <property type="term" value="P:positive regulation of calcineurin-NFAT signaling cascade"/>
    <property type="evidence" value="ECO:0007669"/>
    <property type="project" value="TreeGrafter"/>
</dbReference>
<evidence type="ECO:0000259" key="2">
    <source>
        <dbReference type="Pfam" id="PF15232"/>
    </source>
</evidence>
<dbReference type="PANTHER" id="PTHR33775">
    <property type="entry name" value="CARDIAC-ENRICHED FHL2-INTERACTING PROTEIN-RELATED"/>
    <property type="match status" value="1"/>
</dbReference>
<evidence type="ECO:0000313" key="4">
    <source>
        <dbReference type="Proteomes" id="UP000633448"/>
    </source>
</evidence>
<dbReference type="Proteomes" id="UP000633448">
    <property type="component" value="Unassembled WGS sequence"/>
</dbReference>
<feature type="region of interest" description="Disordered" evidence="1">
    <location>
        <begin position="1"/>
        <end position="22"/>
    </location>
</feature>
<feature type="compositionally biased region" description="Basic residues" evidence="1">
    <location>
        <begin position="1209"/>
        <end position="1220"/>
    </location>
</feature>
<feature type="region of interest" description="Disordered" evidence="1">
    <location>
        <begin position="620"/>
        <end position="669"/>
    </location>
</feature>
<organism evidence="3 4">
    <name type="scientific">Pitta sordida</name>
    <name type="common">Hooded pitta</name>
    <dbReference type="NCBI Taxonomy" id="9163"/>
    <lineage>
        <taxon>Eukaryota</taxon>
        <taxon>Metazoa</taxon>
        <taxon>Chordata</taxon>
        <taxon>Craniata</taxon>
        <taxon>Vertebrata</taxon>
        <taxon>Euteleostomi</taxon>
        <taxon>Archelosauria</taxon>
        <taxon>Archosauria</taxon>
        <taxon>Dinosauria</taxon>
        <taxon>Saurischia</taxon>
        <taxon>Theropoda</taxon>
        <taxon>Coelurosauria</taxon>
        <taxon>Aves</taxon>
        <taxon>Neognathae</taxon>
        <taxon>Neoaves</taxon>
        <taxon>Telluraves</taxon>
        <taxon>Australaves</taxon>
        <taxon>Passeriformes</taxon>
        <taxon>Pittidae</taxon>
        <taxon>Pitta</taxon>
    </lineage>
</organism>
<proteinExistence type="predicted"/>
<feature type="region of interest" description="Disordered" evidence="1">
    <location>
        <begin position="368"/>
        <end position="418"/>
    </location>
</feature>
<protein>
    <submittedName>
        <fullName evidence="3">CEFIP protein</fullName>
    </submittedName>
</protein>
<name>A0A851FJX8_PITSO</name>
<feature type="compositionally biased region" description="Low complexity" evidence="1">
    <location>
        <begin position="1272"/>
        <end position="1284"/>
    </location>
</feature>
<gene>
    <name evidence="3" type="primary">Cefip</name>
    <name evidence="3" type="ORF">PITSOR_R09243</name>
</gene>
<feature type="non-terminal residue" evidence="3">
    <location>
        <position position="1449"/>
    </location>
</feature>
<feature type="compositionally biased region" description="Low complexity" evidence="1">
    <location>
        <begin position="859"/>
        <end position="868"/>
    </location>
</feature>
<feature type="compositionally biased region" description="Basic and acidic residues" evidence="1">
    <location>
        <begin position="404"/>
        <end position="418"/>
    </location>
</feature>
<feature type="region of interest" description="Disordered" evidence="1">
    <location>
        <begin position="711"/>
        <end position="742"/>
    </location>
</feature>
<evidence type="ECO:0000313" key="3">
    <source>
        <dbReference type="EMBL" id="NWI92563.1"/>
    </source>
</evidence>
<feature type="domain" description="DUF4585" evidence="2">
    <location>
        <begin position="1282"/>
        <end position="1353"/>
    </location>
</feature>
<dbReference type="InterPro" id="IPR052303">
    <property type="entry name" value="CEFIP"/>
</dbReference>
<feature type="compositionally biased region" description="Basic and acidic residues" evidence="1">
    <location>
        <begin position="829"/>
        <end position="838"/>
    </location>
</feature>
<dbReference type="OrthoDB" id="8945866at2759"/>
<feature type="region of interest" description="Disordered" evidence="1">
    <location>
        <begin position="204"/>
        <end position="226"/>
    </location>
</feature>
<feature type="region of interest" description="Disordered" evidence="1">
    <location>
        <begin position="934"/>
        <end position="973"/>
    </location>
</feature>